<keyword evidence="1" id="KW-0812">Transmembrane</keyword>
<dbReference type="Proteomes" id="UP000184130">
    <property type="component" value="Unassembled WGS sequence"/>
</dbReference>
<gene>
    <name evidence="3" type="ORF">SAMN05216463_1038</name>
</gene>
<accession>A0A1M6S747</accession>
<protein>
    <submittedName>
        <fullName evidence="3">Bacteroides conjugative transposon TraM protein</fullName>
    </submittedName>
</protein>
<dbReference type="InterPro" id="IPR055407">
    <property type="entry name" value="TraM_C"/>
</dbReference>
<evidence type="ECO:0000256" key="1">
    <source>
        <dbReference type="SAM" id="Phobius"/>
    </source>
</evidence>
<evidence type="ECO:0000259" key="2">
    <source>
        <dbReference type="Pfam" id="PF12508"/>
    </source>
</evidence>
<organism evidence="3 4">
    <name type="scientific">Xylanibacter ruminicola</name>
    <name type="common">Prevotella ruminicola</name>
    <dbReference type="NCBI Taxonomy" id="839"/>
    <lineage>
        <taxon>Bacteria</taxon>
        <taxon>Pseudomonadati</taxon>
        <taxon>Bacteroidota</taxon>
        <taxon>Bacteroidia</taxon>
        <taxon>Bacteroidales</taxon>
        <taxon>Prevotellaceae</taxon>
        <taxon>Xylanibacter</taxon>
    </lineage>
</organism>
<dbReference type="EMBL" id="FRBD01000003">
    <property type="protein sequence ID" value="SHK40337.1"/>
    <property type="molecule type" value="Genomic_DNA"/>
</dbReference>
<keyword evidence="1" id="KW-1133">Transmembrane helix</keyword>
<dbReference type="InterPro" id="IPR022187">
    <property type="entry name" value="Conjug_transposon_TraM"/>
</dbReference>
<proteinExistence type="predicted"/>
<sequence length="410" mass="45539">MKKINFKQPKYIIPTLVYIGALLIPYLFMEVFNVEIEDKKDASLQTTEYLNAQLPSANVSREIGSKRKNMRDAFGEITDRSAVQDFAENPDTLNKKEDFESKYSEDELRQLDAQAQQQERIRHLSDLNSRVAQSARKGEAMGSDDFVVPVTDEERAKALAMRRQGLMADLDRDLNNARAQGAAKMGAAAEMQDSVLAKGAKATREVADEASNAVRELDEDAQNNIVTKVSKDDSEFFNTLSQNAPNSNLIKAIIDEEIKAVEGSRVRLRLLDDIDINGTQVPKGSYLYATMSGFGQQRVKGKVQSVLVGDEILKIGLSIYDVTDGLEGLYVPASQFRETTKDIGSSAMQSNMNLNQTSGGTSVSQWAGQALQNAYQKTSNAISKAIKKNRVRLKYGTQVYLVNSKQQRKR</sequence>
<evidence type="ECO:0000313" key="4">
    <source>
        <dbReference type="Proteomes" id="UP000184130"/>
    </source>
</evidence>
<dbReference type="NCBIfam" id="TIGR03779">
    <property type="entry name" value="Bac_Flav_CT_M"/>
    <property type="match status" value="1"/>
</dbReference>
<dbReference type="RefSeq" id="WP_073204670.1">
    <property type="nucleotide sequence ID" value="NZ_FRBD01000003.1"/>
</dbReference>
<reference evidence="3 4" key="1">
    <citation type="submission" date="2016-11" db="EMBL/GenBank/DDBJ databases">
        <authorList>
            <person name="Jaros S."/>
            <person name="Januszkiewicz K."/>
            <person name="Wedrychowicz H."/>
        </authorList>
    </citation>
    <scope>NUCLEOTIDE SEQUENCE [LARGE SCALE GENOMIC DNA]</scope>
    <source>
        <strain evidence="3 4">KHT3</strain>
    </source>
</reference>
<dbReference type="OrthoDB" id="1453786at2"/>
<feature type="domain" description="Conjugative transposon TraM C-terminal" evidence="2">
    <location>
        <begin position="250"/>
        <end position="402"/>
    </location>
</feature>
<evidence type="ECO:0000313" key="3">
    <source>
        <dbReference type="EMBL" id="SHK40337.1"/>
    </source>
</evidence>
<feature type="transmembrane region" description="Helical" evidence="1">
    <location>
        <begin position="12"/>
        <end position="29"/>
    </location>
</feature>
<name>A0A1M6S747_XYLRU</name>
<dbReference type="Pfam" id="PF12508">
    <property type="entry name" value="Transposon_TraM"/>
    <property type="match status" value="1"/>
</dbReference>
<dbReference type="AlphaFoldDB" id="A0A1M6S747"/>
<keyword evidence="1" id="KW-0472">Membrane</keyword>